<dbReference type="RefSeq" id="WP_246135118.1">
    <property type="nucleotide sequence ID" value="NZ_BJYR01000012.1"/>
</dbReference>
<name>A0A512AJJ2_9SPHN</name>
<evidence type="ECO:0000313" key="1">
    <source>
        <dbReference type="EMBL" id="GEN99879.1"/>
    </source>
</evidence>
<dbReference type="EMBL" id="BJYR01000012">
    <property type="protein sequence ID" value="GEN99879.1"/>
    <property type="molecule type" value="Genomic_DNA"/>
</dbReference>
<dbReference type="GO" id="GO:0016301">
    <property type="term" value="F:kinase activity"/>
    <property type="evidence" value="ECO:0007669"/>
    <property type="project" value="UniProtKB-KW"/>
</dbReference>
<dbReference type="Proteomes" id="UP000321464">
    <property type="component" value="Unassembled WGS sequence"/>
</dbReference>
<dbReference type="Gene3D" id="3.40.50.300">
    <property type="entry name" value="P-loop containing nucleotide triphosphate hydrolases"/>
    <property type="match status" value="1"/>
</dbReference>
<organism evidence="1 2">
    <name type="scientific">Novosphingobium sediminis</name>
    <dbReference type="NCBI Taxonomy" id="707214"/>
    <lineage>
        <taxon>Bacteria</taxon>
        <taxon>Pseudomonadati</taxon>
        <taxon>Pseudomonadota</taxon>
        <taxon>Alphaproteobacteria</taxon>
        <taxon>Sphingomonadales</taxon>
        <taxon>Sphingomonadaceae</taxon>
        <taxon>Novosphingobium</taxon>
    </lineage>
</organism>
<dbReference type="AlphaFoldDB" id="A0A512AJJ2"/>
<keyword evidence="1" id="KW-0808">Transferase</keyword>
<keyword evidence="2" id="KW-1185">Reference proteome</keyword>
<accession>A0A512AJJ2</accession>
<reference evidence="1 2" key="1">
    <citation type="submission" date="2019-07" db="EMBL/GenBank/DDBJ databases">
        <title>Whole genome shotgun sequence of Novosphingobium sediminis NBRC 106119.</title>
        <authorList>
            <person name="Hosoyama A."/>
            <person name="Uohara A."/>
            <person name="Ohji S."/>
            <person name="Ichikawa N."/>
        </authorList>
    </citation>
    <scope>NUCLEOTIDE SEQUENCE [LARGE SCALE GENOMIC DNA]</scope>
    <source>
        <strain evidence="1 2">NBRC 106119</strain>
    </source>
</reference>
<dbReference type="SUPFAM" id="SSF52540">
    <property type="entry name" value="P-loop containing nucleoside triphosphate hydrolases"/>
    <property type="match status" value="1"/>
</dbReference>
<keyword evidence="1" id="KW-0418">Kinase</keyword>
<protein>
    <submittedName>
        <fullName evidence="1">Kinase</fullName>
    </submittedName>
</protein>
<dbReference type="PANTHER" id="PTHR10285">
    <property type="entry name" value="URIDINE KINASE"/>
    <property type="match status" value="1"/>
</dbReference>
<comment type="caution">
    <text evidence="1">The sequence shown here is derived from an EMBL/GenBank/DDBJ whole genome shotgun (WGS) entry which is preliminary data.</text>
</comment>
<dbReference type="InterPro" id="IPR027417">
    <property type="entry name" value="P-loop_NTPase"/>
</dbReference>
<proteinExistence type="predicted"/>
<evidence type="ECO:0000313" key="2">
    <source>
        <dbReference type="Proteomes" id="UP000321464"/>
    </source>
</evidence>
<sequence>MPISNGAGFSPALAALIEAERLPTSYRTTIDRHWRPLAAWIAARRAVKGRPLIVGVSGSQGSGKSTLCRMLEALLASECDLQAATLSLDDLYLTRAERTDLARNVHPLFGTRGVPGTHDVALGLAVLDGVRAGHGGLVLPRFDKAADDRAPEAAWPRLAAPPDVLLFEGWCVAARPQAEADLIAPINRLEAEEDPAGIWRRHVNTALAGPYRALFNAPDLTIMLQAPCFEAVLGWRQLQEAKLRARTVSGMSDAEIARFVMHYERLTRHLLADLPPRADVLIPLAPDHAIGSVRFADQTKE</sequence>
<gene>
    <name evidence="1" type="ORF">NSE01_17120</name>
</gene>